<dbReference type="EMBL" id="BLVO01000016">
    <property type="protein sequence ID" value="GFM34929.1"/>
    <property type="molecule type" value="Genomic_DNA"/>
</dbReference>
<dbReference type="GO" id="GO:0051536">
    <property type="term" value="F:iron-sulfur cluster binding"/>
    <property type="evidence" value="ECO:0007669"/>
    <property type="project" value="UniProtKB-KW"/>
</dbReference>
<feature type="domain" description="4Fe-4S ferredoxin-type" evidence="4">
    <location>
        <begin position="309"/>
        <end position="339"/>
    </location>
</feature>
<keyword evidence="6" id="KW-1185">Reference proteome</keyword>
<accession>A0A7J0BMQ6</accession>
<feature type="domain" description="4Fe-4S ferredoxin-type" evidence="4">
    <location>
        <begin position="232"/>
        <end position="262"/>
    </location>
</feature>
<dbReference type="PANTHER" id="PTHR40447:SF1">
    <property type="entry name" value="ANAEROBIC SULFITE REDUCTASE SUBUNIT A"/>
    <property type="match status" value="1"/>
</dbReference>
<name>A0A7J0BMQ6_9BACT</name>
<evidence type="ECO:0000313" key="5">
    <source>
        <dbReference type="EMBL" id="GFM34929.1"/>
    </source>
</evidence>
<evidence type="ECO:0000256" key="3">
    <source>
        <dbReference type="ARBA" id="ARBA00023014"/>
    </source>
</evidence>
<gene>
    <name evidence="5" type="ORF">DSM101010T_32940</name>
</gene>
<dbReference type="PANTHER" id="PTHR40447">
    <property type="entry name" value="ANAEROBIC SULFITE REDUCTASE SUBUNIT A"/>
    <property type="match status" value="1"/>
</dbReference>
<dbReference type="InterPro" id="IPR017896">
    <property type="entry name" value="4Fe4S_Fe-S-bd"/>
</dbReference>
<evidence type="ECO:0000259" key="4">
    <source>
        <dbReference type="PROSITE" id="PS51379"/>
    </source>
</evidence>
<keyword evidence="1" id="KW-0479">Metal-binding</keyword>
<keyword evidence="3" id="KW-0411">Iron-sulfur</keyword>
<sequence>MSTVRFLKARDIAPWLEELSRDRTVLAPAQHGGTIVFCEFDPARGVELSQLSTTPAKRALLPPCETLFEYETTKTLEPPYKTHVELRPTLPQGKAVVFGARPCDARAMQIFDRVYNGEQVKDPYYTARRNNATIVTLACSEQDDTCFCDRVGGSPVDATGSDVLLTPLKAGYVAEALTPKGEELLQSTSFMKAEGLRQEALNARNRILEHVPERSSFLDMERNLLSLFGDLGFWDKTAEACLSCGACTYLCPTCYCFNITDETRGESGRRIRTWDNCMSSQFTLEGSGHNPRPTKAHRMRNRIGHKFSYYPQLHDKTLACVGCGRCVSNCPVSFDIRNAVACAIQQADAAREHAHD</sequence>
<comment type="caution">
    <text evidence="5">The sequence shown here is derived from an EMBL/GenBank/DDBJ whole genome shotgun (WGS) entry which is preliminary data.</text>
</comment>
<keyword evidence="2" id="KW-0408">Iron</keyword>
<dbReference type="GO" id="GO:0046872">
    <property type="term" value="F:metal ion binding"/>
    <property type="evidence" value="ECO:0007669"/>
    <property type="project" value="UniProtKB-KW"/>
</dbReference>
<reference evidence="5 6" key="1">
    <citation type="submission" date="2020-05" db="EMBL/GenBank/DDBJ databases">
        <title>Draft genome sequence of Desulfovibrio sp. strain HN2T.</title>
        <authorList>
            <person name="Ueno A."/>
            <person name="Tamazawa S."/>
            <person name="Tamamura S."/>
            <person name="Murakami T."/>
            <person name="Kiyama T."/>
            <person name="Inomata H."/>
            <person name="Amano Y."/>
            <person name="Miyakawa K."/>
            <person name="Tamaki H."/>
            <person name="Naganuma T."/>
            <person name="Kaneko K."/>
        </authorList>
    </citation>
    <scope>NUCLEOTIDE SEQUENCE [LARGE SCALE GENOMIC DNA]</scope>
    <source>
        <strain evidence="5 6">HN2</strain>
    </source>
</reference>
<dbReference type="AlphaFoldDB" id="A0A7J0BMQ6"/>
<evidence type="ECO:0000256" key="1">
    <source>
        <dbReference type="ARBA" id="ARBA00022723"/>
    </source>
</evidence>
<evidence type="ECO:0000256" key="2">
    <source>
        <dbReference type="ARBA" id="ARBA00023004"/>
    </source>
</evidence>
<dbReference type="RefSeq" id="WP_174406576.1">
    <property type="nucleotide sequence ID" value="NZ_BLVO01000016.1"/>
</dbReference>
<evidence type="ECO:0000313" key="6">
    <source>
        <dbReference type="Proteomes" id="UP000503840"/>
    </source>
</evidence>
<dbReference type="Pfam" id="PF17179">
    <property type="entry name" value="Fer4_22"/>
    <property type="match status" value="1"/>
</dbReference>
<proteinExistence type="predicted"/>
<dbReference type="PROSITE" id="PS51379">
    <property type="entry name" value="4FE4S_FER_2"/>
    <property type="match status" value="2"/>
</dbReference>
<dbReference type="Proteomes" id="UP000503840">
    <property type="component" value="Unassembled WGS sequence"/>
</dbReference>
<protein>
    <submittedName>
        <fullName evidence="5">Hydrogenase</fullName>
    </submittedName>
</protein>
<organism evidence="5 6">
    <name type="scientific">Desulfovibrio subterraneus</name>
    <dbReference type="NCBI Taxonomy" id="2718620"/>
    <lineage>
        <taxon>Bacteria</taxon>
        <taxon>Pseudomonadati</taxon>
        <taxon>Thermodesulfobacteriota</taxon>
        <taxon>Desulfovibrionia</taxon>
        <taxon>Desulfovibrionales</taxon>
        <taxon>Desulfovibrionaceae</taxon>
        <taxon>Desulfovibrio</taxon>
    </lineage>
</organism>
<dbReference type="PROSITE" id="PS00198">
    <property type="entry name" value="4FE4S_FER_1"/>
    <property type="match status" value="2"/>
</dbReference>
<dbReference type="SUPFAM" id="SSF46548">
    <property type="entry name" value="alpha-helical ferredoxin"/>
    <property type="match status" value="1"/>
</dbReference>
<dbReference type="InterPro" id="IPR017900">
    <property type="entry name" value="4Fe4S_Fe_S_CS"/>
</dbReference>